<feature type="region of interest" description="Disordered" evidence="1">
    <location>
        <begin position="1"/>
        <end position="37"/>
    </location>
</feature>
<sequence>MLSRVAAAEAPRTHNRRRVTGSSGRRREGRESEPQRPNMSRHLFYSALLLLLLVVVVSCVTGAVTADGKETTEPKFEWKDAKSDDCVTVELLGAPGLLKVSNDVFVVAEAQCKEKDQENTFTGIASQLLKIEDSTKPVDVLGDAKSKTQILEDKGSAKVKKMDVSRPTTVTKESEVYMLVGRYSGTPGAFGQDNVADDSGLLLVTGKVSGEEASNKKIDWKSNTALPRTIVGAQHNSLTGLVGGGGSGIETKDGKLVFPVEGTK</sequence>
<dbReference type="EMBL" id="AHKC01002708">
    <property type="protein sequence ID" value="EKF38972.1"/>
    <property type="molecule type" value="Genomic_DNA"/>
</dbReference>
<dbReference type="AlphaFoldDB" id="K2PDA3"/>
<comment type="caution">
    <text evidence="4">The sequence shown here is derived from an EMBL/GenBank/DDBJ whole genome shotgun (WGS) entry which is preliminary data.</text>
</comment>
<dbReference type="SUPFAM" id="SSF50939">
    <property type="entry name" value="Sialidases"/>
    <property type="match status" value="1"/>
</dbReference>
<dbReference type="OrthoDB" id="252062at2759"/>
<evidence type="ECO:0000313" key="4">
    <source>
        <dbReference type="EMBL" id="EKF38972.1"/>
    </source>
</evidence>
<protein>
    <submittedName>
        <fullName evidence="4">Trans-sialidase, putative</fullName>
    </submittedName>
</protein>
<keyword evidence="2" id="KW-0812">Transmembrane</keyword>
<keyword evidence="5" id="KW-1185">Reference proteome</keyword>
<keyword evidence="2" id="KW-0472">Membrane</keyword>
<evidence type="ECO:0000313" key="5">
    <source>
        <dbReference type="Proteomes" id="UP000007350"/>
    </source>
</evidence>
<organism evidence="4 5">
    <name type="scientific">Trypanosoma cruzi marinkellei</name>
    <dbReference type="NCBI Taxonomy" id="85056"/>
    <lineage>
        <taxon>Eukaryota</taxon>
        <taxon>Discoba</taxon>
        <taxon>Euglenozoa</taxon>
        <taxon>Kinetoplastea</taxon>
        <taxon>Metakinetoplastina</taxon>
        <taxon>Trypanosomatida</taxon>
        <taxon>Trypanosomatidae</taxon>
        <taxon>Trypanosoma</taxon>
        <taxon>Schizotrypanum</taxon>
    </lineage>
</organism>
<dbReference type="InterPro" id="IPR036278">
    <property type="entry name" value="Sialidase_sf"/>
</dbReference>
<dbReference type="Proteomes" id="UP000007350">
    <property type="component" value="Unassembled WGS sequence"/>
</dbReference>
<gene>
    <name evidence="4" type="ORF">MOQ_000811</name>
</gene>
<proteinExistence type="predicted"/>
<dbReference type="Pfam" id="PF13859">
    <property type="entry name" value="BNR_3"/>
    <property type="match status" value="1"/>
</dbReference>
<feature type="domain" description="Sialidase" evidence="3">
    <location>
        <begin position="94"/>
        <end position="264"/>
    </location>
</feature>
<feature type="non-terminal residue" evidence="4">
    <location>
        <position position="264"/>
    </location>
</feature>
<accession>K2PDA3</accession>
<dbReference type="Gene3D" id="2.120.10.10">
    <property type="match status" value="1"/>
</dbReference>
<evidence type="ECO:0000256" key="1">
    <source>
        <dbReference type="SAM" id="MobiDB-lite"/>
    </source>
</evidence>
<reference evidence="4 5" key="1">
    <citation type="journal article" date="2012" name="BMC Genomics">
        <title>Comparative genomic analysis of human infective Trypanosoma cruzi lineages with the bat-restricted subspecies T. cruzi marinkellei.</title>
        <authorList>
            <person name="Franzen O."/>
            <person name="Talavera-Lopez C."/>
            <person name="Ochaya S."/>
            <person name="Butler C.E."/>
            <person name="Messenger L.A."/>
            <person name="Lewis M.D."/>
            <person name="Llewellyn M.S."/>
            <person name="Marinkelle C.J."/>
            <person name="Tyler K.M."/>
            <person name="Miles M.A."/>
            <person name="Andersson B."/>
        </authorList>
    </citation>
    <scope>NUCLEOTIDE SEQUENCE [LARGE SCALE GENOMIC DNA]</scope>
    <source>
        <strain evidence="4 5">B7</strain>
    </source>
</reference>
<keyword evidence="2" id="KW-1133">Transmembrane helix</keyword>
<dbReference type="InterPro" id="IPR011040">
    <property type="entry name" value="Sialidase"/>
</dbReference>
<name>K2PDA3_TRYCR</name>
<feature type="compositionally biased region" description="Basic and acidic residues" evidence="1">
    <location>
        <begin position="25"/>
        <end position="34"/>
    </location>
</feature>
<feature type="transmembrane region" description="Helical" evidence="2">
    <location>
        <begin position="43"/>
        <end position="64"/>
    </location>
</feature>
<evidence type="ECO:0000259" key="3">
    <source>
        <dbReference type="Pfam" id="PF13859"/>
    </source>
</evidence>
<evidence type="ECO:0000256" key="2">
    <source>
        <dbReference type="SAM" id="Phobius"/>
    </source>
</evidence>